<keyword evidence="2" id="KW-1185">Reference proteome</keyword>
<sequence length="91" mass="10532">MECTTILTDQLTQMQGNVDRQKRKRQTTRSFITSNNILTGAEGQRRTPHSEELFQREDNGKTAVEETRTTRRCSRCNQSGHNSRTCKRDAE</sequence>
<evidence type="ECO:0000313" key="2">
    <source>
        <dbReference type="Proteomes" id="UP001489719"/>
    </source>
</evidence>
<accession>A0ACC3TQM2</accession>
<evidence type="ECO:0000313" key="1">
    <source>
        <dbReference type="EMBL" id="KAK9323061.1"/>
    </source>
</evidence>
<dbReference type="Proteomes" id="UP001489719">
    <property type="component" value="Unassembled WGS sequence"/>
</dbReference>
<proteinExistence type="predicted"/>
<reference evidence="2" key="1">
    <citation type="journal article" date="2024" name="Front. Bioeng. Biotechnol.">
        <title>Genome-scale model development and genomic sequencing of the oleaginous clade Lipomyces.</title>
        <authorList>
            <person name="Czajka J.J."/>
            <person name="Han Y."/>
            <person name="Kim J."/>
            <person name="Mondo S.J."/>
            <person name="Hofstad B.A."/>
            <person name="Robles A."/>
            <person name="Haridas S."/>
            <person name="Riley R."/>
            <person name="LaButti K."/>
            <person name="Pangilinan J."/>
            <person name="Andreopoulos W."/>
            <person name="Lipzen A."/>
            <person name="Yan J."/>
            <person name="Wang M."/>
            <person name="Ng V."/>
            <person name="Grigoriev I.V."/>
            <person name="Spatafora J.W."/>
            <person name="Magnuson J.K."/>
            <person name="Baker S.E."/>
            <person name="Pomraning K.R."/>
        </authorList>
    </citation>
    <scope>NUCLEOTIDE SEQUENCE [LARGE SCALE GENOMIC DNA]</scope>
    <source>
        <strain evidence="2">CBS 10300</strain>
    </source>
</reference>
<dbReference type="EMBL" id="MU970066">
    <property type="protein sequence ID" value="KAK9323061.1"/>
    <property type="molecule type" value="Genomic_DNA"/>
</dbReference>
<organism evidence="1 2">
    <name type="scientific">Lipomyces orientalis</name>
    <dbReference type="NCBI Taxonomy" id="1233043"/>
    <lineage>
        <taxon>Eukaryota</taxon>
        <taxon>Fungi</taxon>
        <taxon>Dikarya</taxon>
        <taxon>Ascomycota</taxon>
        <taxon>Saccharomycotina</taxon>
        <taxon>Lipomycetes</taxon>
        <taxon>Lipomycetales</taxon>
        <taxon>Lipomycetaceae</taxon>
        <taxon>Lipomyces</taxon>
    </lineage>
</organism>
<gene>
    <name evidence="1" type="ORF">V1517DRAFT_321372</name>
</gene>
<protein>
    <submittedName>
        <fullName evidence="1">Uncharacterized protein</fullName>
    </submittedName>
</protein>
<name>A0ACC3TQM2_9ASCO</name>
<comment type="caution">
    <text evidence="1">The sequence shown here is derived from an EMBL/GenBank/DDBJ whole genome shotgun (WGS) entry which is preliminary data.</text>
</comment>